<gene>
    <name evidence="2" type="ORF">JK363_13950</name>
</gene>
<keyword evidence="3" id="KW-1185">Reference proteome</keyword>
<comment type="caution">
    <text evidence="2">The sequence shown here is derived from an EMBL/GenBank/DDBJ whole genome shotgun (WGS) entry which is preliminary data.</text>
</comment>
<proteinExistence type="predicted"/>
<feature type="domain" description="HTH lysR-type" evidence="1">
    <location>
        <begin position="11"/>
        <end position="49"/>
    </location>
</feature>
<evidence type="ECO:0000313" key="3">
    <source>
        <dbReference type="Proteomes" id="UP000634229"/>
    </source>
</evidence>
<evidence type="ECO:0000259" key="1">
    <source>
        <dbReference type="PROSITE" id="PS50931"/>
    </source>
</evidence>
<dbReference type="Pfam" id="PF00126">
    <property type="entry name" value="HTH_1"/>
    <property type="match status" value="1"/>
</dbReference>
<organism evidence="2 3">
    <name type="scientific">Streptomyces coffeae</name>
    <dbReference type="NCBI Taxonomy" id="621382"/>
    <lineage>
        <taxon>Bacteria</taxon>
        <taxon>Bacillati</taxon>
        <taxon>Actinomycetota</taxon>
        <taxon>Actinomycetes</taxon>
        <taxon>Kitasatosporales</taxon>
        <taxon>Streptomycetaceae</taxon>
        <taxon>Streptomyces</taxon>
    </lineage>
</organism>
<reference evidence="2 3" key="1">
    <citation type="submission" date="2021-01" db="EMBL/GenBank/DDBJ databases">
        <title>WGS of actinomycetes isolated from Thailand.</title>
        <authorList>
            <person name="Thawai C."/>
        </authorList>
    </citation>
    <scope>NUCLEOTIDE SEQUENCE [LARGE SCALE GENOMIC DNA]</scope>
    <source>
        <strain evidence="2 3">CA1R205</strain>
    </source>
</reference>
<protein>
    <submittedName>
        <fullName evidence="2">LysR family transcriptional regulator</fullName>
    </submittedName>
</protein>
<dbReference type="InterPro" id="IPR036390">
    <property type="entry name" value="WH_DNA-bd_sf"/>
</dbReference>
<dbReference type="Proteomes" id="UP000634229">
    <property type="component" value="Unassembled WGS sequence"/>
</dbReference>
<sequence length="49" mass="5495">MQPDDLLTGRLKLRHVVMLTAIDDQGSLMRAAERLHVTQPVLTRSLRAA</sequence>
<dbReference type="SUPFAM" id="SSF46785">
    <property type="entry name" value="Winged helix' DNA-binding domain"/>
    <property type="match status" value="1"/>
</dbReference>
<name>A0ABS1NCT3_9ACTN</name>
<dbReference type="InterPro" id="IPR000847">
    <property type="entry name" value="LysR_HTH_N"/>
</dbReference>
<dbReference type="RefSeq" id="WP_201875179.1">
    <property type="nucleotide sequence ID" value="NZ_JAERRF010000007.1"/>
</dbReference>
<evidence type="ECO:0000313" key="2">
    <source>
        <dbReference type="EMBL" id="MBL1097755.1"/>
    </source>
</evidence>
<dbReference type="InterPro" id="IPR036388">
    <property type="entry name" value="WH-like_DNA-bd_sf"/>
</dbReference>
<accession>A0ABS1NCT3</accession>
<dbReference type="Gene3D" id="1.10.10.10">
    <property type="entry name" value="Winged helix-like DNA-binding domain superfamily/Winged helix DNA-binding domain"/>
    <property type="match status" value="1"/>
</dbReference>
<dbReference type="EMBL" id="JAERRF010000007">
    <property type="protein sequence ID" value="MBL1097755.1"/>
    <property type="molecule type" value="Genomic_DNA"/>
</dbReference>
<dbReference type="PROSITE" id="PS50931">
    <property type="entry name" value="HTH_LYSR"/>
    <property type="match status" value="1"/>
</dbReference>